<feature type="domain" description="VOC" evidence="1">
    <location>
        <begin position="2"/>
        <end position="120"/>
    </location>
</feature>
<gene>
    <name evidence="2" type="ORF">LCGC14_0312460</name>
</gene>
<dbReference type="Pfam" id="PF00903">
    <property type="entry name" value="Glyoxalase"/>
    <property type="match status" value="1"/>
</dbReference>
<dbReference type="CDD" id="cd06587">
    <property type="entry name" value="VOC"/>
    <property type="match status" value="1"/>
</dbReference>
<accession>A0A0F9TS13</accession>
<reference evidence="2" key="1">
    <citation type="journal article" date="2015" name="Nature">
        <title>Complex archaea that bridge the gap between prokaryotes and eukaryotes.</title>
        <authorList>
            <person name="Spang A."/>
            <person name="Saw J.H."/>
            <person name="Jorgensen S.L."/>
            <person name="Zaremba-Niedzwiedzka K."/>
            <person name="Martijn J."/>
            <person name="Lind A.E."/>
            <person name="van Eijk R."/>
            <person name="Schleper C."/>
            <person name="Guy L."/>
            <person name="Ettema T.J."/>
        </authorList>
    </citation>
    <scope>NUCLEOTIDE SEQUENCE</scope>
</reference>
<evidence type="ECO:0000259" key="1">
    <source>
        <dbReference type="PROSITE" id="PS51819"/>
    </source>
</evidence>
<dbReference type="Gene3D" id="3.10.180.10">
    <property type="entry name" value="2,3-Dihydroxybiphenyl 1,2-Dioxygenase, domain 1"/>
    <property type="match status" value="1"/>
</dbReference>
<dbReference type="InterPro" id="IPR037523">
    <property type="entry name" value="VOC_core"/>
</dbReference>
<organism evidence="2">
    <name type="scientific">marine sediment metagenome</name>
    <dbReference type="NCBI Taxonomy" id="412755"/>
    <lineage>
        <taxon>unclassified sequences</taxon>
        <taxon>metagenomes</taxon>
        <taxon>ecological metagenomes</taxon>
    </lineage>
</organism>
<dbReference type="AlphaFoldDB" id="A0A0F9TS13"/>
<sequence length="125" mass="13775">MRLEHIALQVAEPARMAAWYCEHLGMKVVDQVGDACFFIVDEGGAMLEIYHSPAEGVPDYAAKTPLELHVAFWTDDVPGDCARLASAGATIVRPPDDPSADFQQAMLRDPWGLVVQLIKRAKRLN</sequence>
<dbReference type="EMBL" id="LAZR01000205">
    <property type="protein sequence ID" value="KKN82134.1"/>
    <property type="molecule type" value="Genomic_DNA"/>
</dbReference>
<dbReference type="SUPFAM" id="SSF54593">
    <property type="entry name" value="Glyoxalase/Bleomycin resistance protein/Dihydroxybiphenyl dioxygenase"/>
    <property type="match status" value="1"/>
</dbReference>
<dbReference type="PROSITE" id="PS51819">
    <property type="entry name" value="VOC"/>
    <property type="match status" value="1"/>
</dbReference>
<proteinExistence type="predicted"/>
<dbReference type="InterPro" id="IPR004360">
    <property type="entry name" value="Glyas_Fos-R_dOase_dom"/>
</dbReference>
<comment type="caution">
    <text evidence="2">The sequence shown here is derived from an EMBL/GenBank/DDBJ whole genome shotgun (WGS) entry which is preliminary data.</text>
</comment>
<protein>
    <recommendedName>
        <fullName evidence="1">VOC domain-containing protein</fullName>
    </recommendedName>
</protein>
<dbReference type="InterPro" id="IPR029068">
    <property type="entry name" value="Glyas_Bleomycin-R_OHBP_Dase"/>
</dbReference>
<evidence type="ECO:0000313" key="2">
    <source>
        <dbReference type="EMBL" id="KKN82134.1"/>
    </source>
</evidence>
<name>A0A0F9TS13_9ZZZZ</name>